<feature type="signal peptide" evidence="7">
    <location>
        <begin position="1"/>
        <end position="29"/>
    </location>
</feature>
<dbReference type="PANTHER" id="PTHR33109:SF49">
    <property type="entry name" value="EPIDERMAL PATTERNING FACTOR-LIKE PROTEIN"/>
    <property type="match status" value="1"/>
</dbReference>
<dbReference type="AlphaFoldDB" id="A0A2P6PLG8"/>
<keyword evidence="6" id="KW-1015">Disulfide bond</keyword>
<dbReference type="InterPro" id="IPR039455">
    <property type="entry name" value="EPFL"/>
</dbReference>
<keyword evidence="10" id="KW-1185">Reference proteome</keyword>
<accession>A0A2P6PLG8</accession>
<protein>
    <recommendedName>
        <fullName evidence="7">Epidermal patterning factor-like protein</fullName>
    </recommendedName>
</protein>
<evidence type="ECO:0000256" key="1">
    <source>
        <dbReference type="ARBA" id="ARBA00004613"/>
    </source>
</evidence>
<keyword evidence="4 7" id="KW-0964">Secreted</keyword>
<comment type="caution">
    <text evidence="9">The sequence shown here is derived from an EMBL/GenBank/DDBJ whole genome shotgun (WGS) entry which is preliminary data.</text>
</comment>
<reference evidence="9 10" key="1">
    <citation type="journal article" date="2018" name="Nat. Genet.">
        <title>The Rosa genome provides new insights in the design of modern roses.</title>
        <authorList>
            <person name="Bendahmane M."/>
        </authorList>
    </citation>
    <scope>NUCLEOTIDE SEQUENCE [LARGE SCALE GENOMIC DNA]</scope>
    <source>
        <strain evidence="10">cv. Old Blush</strain>
    </source>
</reference>
<comment type="similarity">
    <text evidence="2 7">Belongs to the plant cysteine rich small secretory peptide family. Epidermal patterning factor subfamily.</text>
</comment>
<dbReference type="EMBL" id="PDCK01000044">
    <property type="protein sequence ID" value="PRQ22756.1"/>
    <property type="molecule type" value="Genomic_DNA"/>
</dbReference>
<dbReference type="Gramene" id="PRQ22756">
    <property type="protein sequence ID" value="PRQ22756"/>
    <property type="gene ID" value="RchiOBHm_Chr6g0253751"/>
</dbReference>
<keyword evidence="3 7" id="KW-0217">Developmental protein</keyword>
<dbReference type="Pfam" id="PF17181">
    <property type="entry name" value="EPF"/>
    <property type="match status" value="1"/>
</dbReference>
<evidence type="ECO:0000256" key="3">
    <source>
        <dbReference type="ARBA" id="ARBA00022473"/>
    </source>
</evidence>
<dbReference type="OMA" id="MCQSNIF"/>
<evidence type="ECO:0000256" key="4">
    <source>
        <dbReference type="ARBA" id="ARBA00022525"/>
    </source>
</evidence>
<sequence>MKMHREANSRTLILVLFLALLICSGSVHSCDFSSSPSPSPALGMPTPHEPSKGIFKKKRRGSFPATCYSKCNQCEPCMPVQVSVRAMELEENEYYPLVWKCACGDNIFSP</sequence>
<evidence type="ECO:0000256" key="6">
    <source>
        <dbReference type="ARBA" id="ARBA00023157"/>
    </source>
</evidence>
<dbReference type="Proteomes" id="UP000238479">
    <property type="component" value="Chromosome 6"/>
</dbReference>
<evidence type="ECO:0000313" key="9">
    <source>
        <dbReference type="EMBL" id="PRQ22756.1"/>
    </source>
</evidence>
<evidence type="ECO:0000256" key="7">
    <source>
        <dbReference type="RuleBase" id="RU367102"/>
    </source>
</evidence>
<dbReference type="GO" id="GO:0005576">
    <property type="term" value="C:extracellular region"/>
    <property type="evidence" value="ECO:0007669"/>
    <property type="project" value="UniProtKB-SubCell"/>
</dbReference>
<dbReference type="STRING" id="74649.A0A2P6PLG8"/>
<feature type="chain" id="PRO_5027141510" description="Epidermal patterning factor-like protein" evidence="7">
    <location>
        <begin position="30"/>
        <end position="110"/>
    </location>
</feature>
<name>A0A2P6PLG8_ROSCH</name>
<proteinExistence type="inferred from homology"/>
<comment type="function">
    <text evidence="7">Controls stomatal patterning.</text>
</comment>
<dbReference type="GO" id="GO:0010052">
    <property type="term" value="P:guard cell differentiation"/>
    <property type="evidence" value="ECO:0007669"/>
    <property type="project" value="UniProtKB-UniRule"/>
</dbReference>
<feature type="region of interest" description="Disordered" evidence="8">
    <location>
        <begin position="31"/>
        <end position="55"/>
    </location>
</feature>
<comment type="subcellular location">
    <subcellularLocation>
        <location evidence="1 7">Secreted</location>
    </subcellularLocation>
</comment>
<dbReference type="PANTHER" id="PTHR33109">
    <property type="entry name" value="EPIDERMAL PATTERNING FACTOR-LIKE PROTEIN 4"/>
    <property type="match status" value="1"/>
</dbReference>
<gene>
    <name evidence="9" type="ORF">RchiOBHm_Chr6g0253751</name>
</gene>
<evidence type="ECO:0000256" key="5">
    <source>
        <dbReference type="ARBA" id="ARBA00022729"/>
    </source>
</evidence>
<evidence type="ECO:0000256" key="2">
    <source>
        <dbReference type="ARBA" id="ARBA00008127"/>
    </source>
</evidence>
<organism evidence="9 10">
    <name type="scientific">Rosa chinensis</name>
    <name type="common">China rose</name>
    <dbReference type="NCBI Taxonomy" id="74649"/>
    <lineage>
        <taxon>Eukaryota</taxon>
        <taxon>Viridiplantae</taxon>
        <taxon>Streptophyta</taxon>
        <taxon>Embryophyta</taxon>
        <taxon>Tracheophyta</taxon>
        <taxon>Spermatophyta</taxon>
        <taxon>Magnoliopsida</taxon>
        <taxon>eudicotyledons</taxon>
        <taxon>Gunneridae</taxon>
        <taxon>Pentapetalae</taxon>
        <taxon>rosids</taxon>
        <taxon>fabids</taxon>
        <taxon>Rosales</taxon>
        <taxon>Rosaceae</taxon>
        <taxon>Rosoideae</taxon>
        <taxon>Rosoideae incertae sedis</taxon>
        <taxon>Rosa</taxon>
    </lineage>
</organism>
<keyword evidence="5 7" id="KW-0732">Signal</keyword>
<evidence type="ECO:0000313" key="10">
    <source>
        <dbReference type="Proteomes" id="UP000238479"/>
    </source>
</evidence>
<evidence type="ECO:0000256" key="8">
    <source>
        <dbReference type="SAM" id="MobiDB-lite"/>
    </source>
</evidence>